<dbReference type="EMBL" id="BART01021033">
    <property type="protein sequence ID" value="GAG95323.1"/>
    <property type="molecule type" value="Genomic_DNA"/>
</dbReference>
<proteinExistence type="predicted"/>
<protein>
    <recommendedName>
        <fullName evidence="2">Pyridoxal-5-phosphate-dependent protein subunit beta</fullName>
    </recommendedName>
</protein>
<sequence>GDKHIPWIHNVQNTDMVIGIDDNDVMNLIRLFNEPAGHEYLINEIGVSENIVSQLNLLGISSIANVLMSIKFAKYYELTGKDIIFTVFTDSMELYQSRLSEAKEAFGKYTEKEAVRDYHRYLLGQKIDAMIELSYYERKRIHHLKYFTWIEQQQFELDELNRQWYDNQEYWSKIQQLTPKIDDLIVEFNQRVGLI</sequence>
<evidence type="ECO:0000313" key="1">
    <source>
        <dbReference type="EMBL" id="GAG95323.1"/>
    </source>
</evidence>
<evidence type="ECO:0008006" key="2">
    <source>
        <dbReference type="Google" id="ProtNLM"/>
    </source>
</evidence>
<reference evidence="1" key="1">
    <citation type="journal article" date="2014" name="Front. Microbiol.">
        <title>High frequency of phylogenetically diverse reductive dehalogenase-homologous genes in deep subseafloor sedimentary metagenomes.</title>
        <authorList>
            <person name="Kawai M."/>
            <person name="Futagami T."/>
            <person name="Toyoda A."/>
            <person name="Takaki Y."/>
            <person name="Nishi S."/>
            <person name="Hori S."/>
            <person name="Arai W."/>
            <person name="Tsubouchi T."/>
            <person name="Morono Y."/>
            <person name="Uchiyama I."/>
            <person name="Ito T."/>
            <person name="Fujiyama A."/>
            <person name="Inagaki F."/>
            <person name="Takami H."/>
        </authorList>
    </citation>
    <scope>NUCLEOTIDE SEQUENCE</scope>
    <source>
        <strain evidence="1">Expedition CK06-06</strain>
    </source>
</reference>
<accession>X1CGC9</accession>
<dbReference type="AlphaFoldDB" id="X1CGC9"/>
<name>X1CGC9_9ZZZZ</name>
<comment type="caution">
    <text evidence="1">The sequence shown here is derived from an EMBL/GenBank/DDBJ whole genome shotgun (WGS) entry which is preliminary data.</text>
</comment>
<dbReference type="InterPro" id="IPR036052">
    <property type="entry name" value="TrpB-like_PALP_sf"/>
</dbReference>
<feature type="non-terminal residue" evidence="1">
    <location>
        <position position="1"/>
    </location>
</feature>
<gene>
    <name evidence="1" type="ORF">S01H4_38927</name>
</gene>
<organism evidence="1">
    <name type="scientific">marine sediment metagenome</name>
    <dbReference type="NCBI Taxonomy" id="412755"/>
    <lineage>
        <taxon>unclassified sequences</taxon>
        <taxon>metagenomes</taxon>
        <taxon>ecological metagenomes</taxon>
    </lineage>
</organism>
<dbReference type="Gene3D" id="3.40.50.1100">
    <property type="match status" value="1"/>
</dbReference>